<dbReference type="HOGENOM" id="CLU_039336_0_0_1"/>
<sequence>MWSPADIHAFPTPNDLEPAKEAIEEVESQIANTTQLMAQTQLRLKALEKELEKELEIRKAWISPVRRVLDDVLSLIFEACGELHWKMPLCIAAVSRRWREIILATPRAWAYIQFNFPRRIEGLDQFFTRSGQCPLHVYLPHDEQLTLLSSVSHRLKSLSIGELPRNMDDIYFPYLNTLNIRNPSHYVDLCDLNQLFPHLQVLKCMRLGVRSNTELESWESIETPPLKSLSLKVVMVGPPLFMVLQSVKDTLVSLKVIVEAGNSIHGSDIVLPNLQDLTILYHSKEPASWLQNMKTPNLKTYIESSSVGSPEPICKNLDTVQRASFTRKVDITPLRKLCLLQLEPLADILHILDQLSQDVNICPKLELITIQLFHETFPAWDEVEDTDEIDRKKKLAHETQVNVEHRLSEVNALRSQQIRIVFAPNFDSDVWGAFDGICRLSFANIHYIHGFSRVNHVVQVNLTGRRM</sequence>
<evidence type="ECO:0000313" key="2">
    <source>
        <dbReference type="EMBL" id="KIM28558.1"/>
    </source>
</evidence>
<reference evidence="2 3" key="1">
    <citation type="submission" date="2014-04" db="EMBL/GenBank/DDBJ databases">
        <authorList>
            <consortium name="DOE Joint Genome Institute"/>
            <person name="Kuo A."/>
            <person name="Zuccaro A."/>
            <person name="Kohler A."/>
            <person name="Nagy L.G."/>
            <person name="Floudas D."/>
            <person name="Copeland A."/>
            <person name="Barry K.W."/>
            <person name="Cichocki N."/>
            <person name="Veneault-Fourrey C."/>
            <person name="LaButti K."/>
            <person name="Lindquist E.A."/>
            <person name="Lipzen A."/>
            <person name="Lundell T."/>
            <person name="Morin E."/>
            <person name="Murat C."/>
            <person name="Sun H."/>
            <person name="Tunlid A."/>
            <person name="Henrissat B."/>
            <person name="Grigoriev I.V."/>
            <person name="Hibbett D.S."/>
            <person name="Martin F."/>
            <person name="Nordberg H.P."/>
            <person name="Cantor M.N."/>
            <person name="Hua S.X."/>
        </authorList>
    </citation>
    <scope>NUCLEOTIDE SEQUENCE [LARGE SCALE GENOMIC DNA]</scope>
    <source>
        <strain evidence="2 3">MAFF 305830</strain>
    </source>
</reference>
<dbReference type="OrthoDB" id="3248197at2759"/>
<evidence type="ECO:0000256" key="1">
    <source>
        <dbReference type="SAM" id="Coils"/>
    </source>
</evidence>
<keyword evidence="3" id="KW-1185">Reference proteome</keyword>
<keyword evidence="1" id="KW-0175">Coiled coil</keyword>
<dbReference type="EMBL" id="KN824292">
    <property type="protein sequence ID" value="KIM28558.1"/>
    <property type="molecule type" value="Genomic_DNA"/>
</dbReference>
<name>A0A0C2WQU2_SERVB</name>
<dbReference type="AlphaFoldDB" id="A0A0C2WQU2"/>
<evidence type="ECO:0000313" key="3">
    <source>
        <dbReference type="Proteomes" id="UP000054097"/>
    </source>
</evidence>
<dbReference type="Proteomes" id="UP000054097">
    <property type="component" value="Unassembled WGS sequence"/>
</dbReference>
<evidence type="ECO:0008006" key="4">
    <source>
        <dbReference type="Google" id="ProtNLM"/>
    </source>
</evidence>
<feature type="coiled-coil region" evidence="1">
    <location>
        <begin position="23"/>
        <end position="57"/>
    </location>
</feature>
<protein>
    <recommendedName>
        <fullName evidence="4">F-box domain-containing protein</fullName>
    </recommendedName>
</protein>
<accession>A0A0C2WQU2</accession>
<organism evidence="2 3">
    <name type="scientific">Serendipita vermifera MAFF 305830</name>
    <dbReference type="NCBI Taxonomy" id="933852"/>
    <lineage>
        <taxon>Eukaryota</taxon>
        <taxon>Fungi</taxon>
        <taxon>Dikarya</taxon>
        <taxon>Basidiomycota</taxon>
        <taxon>Agaricomycotina</taxon>
        <taxon>Agaricomycetes</taxon>
        <taxon>Sebacinales</taxon>
        <taxon>Serendipitaceae</taxon>
        <taxon>Serendipita</taxon>
    </lineage>
</organism>
<reference evidence="3" key="2">
    <citation type="submission" date="2015-01" db="EMBL/GenBank/DDBJ databases">
        <title>Evolutionary Origins and Diversification of the Mycorrhizal Mutualists.</title>
        <authorList>
            <consortium name="DOE Joint Genome Institute"/>
            <consortium name="Mycorrhizal Genomics Consortium"/>
            <person name="Kohler A."/>
            <person name="Kuo A."/>
            <person name="Nagy L.G."/>
            <person name="Floudas D."/>
            <person name="Copeland A."/>
            <person name="Barry K.W."/>
            <person name="Cichocki N."/>
            <person name="Veneault-Fourrey C."/>
            <person name="LaButti K."/>
            <person name="Lindquist E.A."/>
            <person name="Lipzen A."/>
            <person name="Lundell T."/>
            <person name="Morin E."/>
            <person name="Murat C."/>
            <person name="Riley R."/>
            <person name="Ohm R."/>
            <person name="Sun H."/>
            <person name="Tunlid A."/>
            <person name="Henrissat B."/>
            <person name="Grigoriev I.V."/>
            <person name="Hibbett D.S."/>
            <person name="Martin F."/>
        </authorList>
    </citation>
    <scope>NUCLEOTIDE SEQUENCE [LARGE SCALE GENOMIC DNA]</scope>
    <source>
        <strain evidence="3">MAFF 305830</strain>
    </source>
</reference>
<gene>
    <name evidence="2" type="ORF">M408DRAFT_23609</name>
</gene>
<proteinExistence type="predicted"/>